<dbReference type="PROSITE" id="PS50896">
    <property type="entry name" value="LISH"/>
    <property type="match status" value="1"/>
</dbReference>
<dbReference type="PROSITE" id="PS50082">
    <property type="entry name" value="WD_REPEATS_2"/>
    <property type="match status" value="3"/>
</dbReference>
<dbReference type="InterPro" id="IPR020472">
    <property type="entry name" value="WD40_PAC1"/>
</dbReference>
<protein>
    <recommendedName>
        <fullName evidence="9">TPL/SMU1 LisH-like dimerisation domain-containing protein</fullName>
    </recommendedName>
</protein>
<dbReference type="PROSITE" id="PS00678">
    <property type="entry name" value="WD_REPEATS_1"/>
    <property type="match status" value="1"/>
</dbReference>
<evidence type="ECO:0000256" key="7">
    <source>
        <dbReference type="PROSITE-ProRule" id="PRU00221"/>
    </source>
</evidence>
<feature type="repeat" description="WD" evidence="7">
    <location>
        <begin position="216"/>
        <end position="257"/>
    </location>
</feature>
<feature type="compositionally biased region" description="Polar residues" evidence="8">
    <location>
        <begin position="1"/>
        <end position="22"/>
    </location>
</feature>
<dbReference type="AlphaFoldDB" id="A0A833W789"/>
<evidence type="ECO:0000256" key="2">
    <source>
        <dbReference type="ARBA" id="ARBA00004496"/>
    </source>
</evidence>
<feature type="region of interest" description="Disordered" evidence="8">
    <location>
        <begin position="510"/>
        <end position="540"/>
    </location>
</feature>
<evidence type="ECO:0000259" key="9">
    <source>
        <dbReference type="Pfam" id="PF17814"/>
    </source>
</evidence>
<name>A0A833W789_9HYME</name>
<dbReference type="PANTHER" id="PTHR22838:SF0">
    <property type="entry name" value="WD REPEAT-CONTAINING PROTEIN 26"/>
    <property type="match status" value="1"/>
</dbReference>
<comment type="caution">
    <text evidence="10">The sequence shown here is derived from an EMBL/GenBank/DDBJ whole genome shotgun (WGS) entry which is preliminary data.</text>
</comment>
<dbReference type="InterPro" id="IPR054532">
    <property type="entry name" value="TPL_SMU1_LisH-like"/>
</dbReference>
<evidence type="ECO:0000313" key="10">
    <source>
        <dbReference type="EMBL" id="KAF3426102.1"/>
    </source>
</evidence>
<dbReference type="InterPro" id="IPR019775">
    <property type="entry name" value="WD40_repeat_CS"/>
</dbReference>
<dbReference type="FunFam" id="2.130.10.10:FF:000087">
    <property type="entry name" value="WD repeat-containing protein 26 homolog"/>
    <property type="match status" value="1"/>
</dbReference>
<dbReference type="InterPro" id="IPR051350">
    <property type="entry name" value="WD_repeat-ST_regulator"/>
</dbReference>
<proteinExistence type="predicted"/>
<dbReference type="InterPro" id="IPR015943">
    <property type="entry name" value="WD40/YVTN_repeat-like_dom_sf"/>
</dbReference>
<dbReference type="Gene3D" id="2.130.10.10">
    <property type="entry name" value="YVTN repeat-like/Quinoprotein amine dehydrogenase"/>
    <property type="match status" value="1"/>
</dbReference>
<dbReference type="Proteomes" id="UP000655588">
    <property type="component" value="Unassembled WGS sequence"/>
</dbReference>
<keyword evidence="4 7" id="KW-0853">WD repeat</keyword>
<feature type="repeat" description="WD" evidence="7">
    <location>
        <begin position="476"/>
        <end position="508"/>
    </location>
</feature>
<feature type="region of interest" description="Disordered" evidence="8">
    <location>
        <begin position="1"/>
        <end position="57"/>
    </location>
</feature>
<dbReference type="GO" id="GO:0034657">
    <property type="term" value="C:GID complex"/>
    <property type="evidence" value="ECO:0007669"/>
    <property type="project" value="TreeGrafter"/>
</dbReference>
<dbReference type="SMART" id="SM00320">
    <property type="entry name" value="WD40"/>
    <property type="match status" value="5"/>
</dbReference>
<sequence length="540" mass="60161">MQQQTSNGGISSGLQQNGSTADSGGPHANGNMIPESDSDINGVNGETNQNLGPPKIMDKTNQDIVRLIGQHLKTVGLNRTADLLMQESGCRLDHPAAAKFRQHVMDGDWTKAEHDLSELKTFLNGANQSLVTRAGWDGKGAVSRAALMDRLQKYLPPSIMLPPRRLHSLLCQAVEMQNQQCTYHVTHTQTSLENVSLLVDHSCSKEQFPCHTIQVLNNHCDEVWYCKFSPDGRKLATGSKDMTVIIWDVDPETLRVTHRKTLEGHTYGVALIAWSPDSSLLIACGPEDCPELWLWSIDPPDYELRATVTQSTDDSLTACAWYPDSRKFVAGGLRGQFYQFDIEGNVSESWEGVRVKCLWCKNDGKTVLAADSHHRIRGYNFDELCDFTILQEDHPLMSFSVNKADRLALLNVANQGVHLWDLQDRCLVRRFQGVTQGHFTIHSCFGGVNQDFIASGSEDTKVYVWHIRRELPIAILTGHSRTVNCVSWNPVYHQMMASVSDDCTVRIWGPTSSSPEKDSDKTVPLESNSSNGSGWHEMVS</sequence>
<gene>
    <name evidence="10" type="ORF">E2986_00684</name>
</gene>
<evidence type="ECO:0000313" key="11">
    <source>
        <dbReference type="Proteomes" id="UP000655588"/>
    </source>
</evidence>
<dbReference type="SUPFAM" id="SSF50978">
    <property type="entry name" value="WD40 repeat-like"/>
    <property type="match status" value="1"/>
</dbReference>
<dbReference type="Pfam" id="PF00400">
    <property type="entry name" value="WD40"/>
    <property type="match status" value="4"/>
</dbReference>
<evidence type="ECO:0000256" key="8">
    <source>
        <dbReference type="SAM" id="MobiDB-lite"/>
    </source>
</evidence>
<evidence type="ECO:0000256" key="4">
    <source>
        <dbReference type="ARBA" id="ARBA00022574"/>
    </source>
</evidence>
<dbReference type="InterPro" id="IPR006594">
    <property type="entry name" value="LisH"/>
</dbReference>
<keyword evidence="3" id="KW-0963">Cytoplasm</keyword>
<dbReference type="EMBL" id="WNWW01000342">
    <property type="protein sequence ID" value="KAF3426102.1"/>
    <property type="molecule type" value="Genomic_DNA"/>
</dbReference>
<evidence type="ECO:0000256" key="6">
    <source>
        <dbReference type="ARBA" id="ARBA00023128"/>
    </source>
</evidence>
<accession>A0A833W789</accession>
<dbReference type="GO" id="GO:0043161">
    <property type="term" value="P:proteasome-mediated ubiquitin-dependent protein catabolic process"/>
    <property type="evidence" value="ECO:0007669"/>
    <property type="project" value="TreeGrafter"/>
</dbReference>
<dbReference type="InterPro" id="IPR036322">
    <property type="entry name" value="WD40_repeat_dom_sf"/>
</dbReference>
<dbReference type="PANTHER" id="PTHR22838">
    <property type="entry name" value="WD REPEAT PROTEIN 26-RELATED"/>
    <property type="match status" value="1"/>
</dbReference>
<dbReference type="GO" id="GO:0005739">
    <property type="term" value="C:mitochondrion"/>
    <property type="evidence" value="ECO:0007669"/>
    <property type="project" value="UniProtKB-SubCell"/>
</dbReference>
<organism evidence="10 11">
    <name type="scientific">Frieseomelitta varia</name>
    <dbReference type="NCBI Taxonomy" id="561572"/>
    <lineage>
        <taxon>Eukaryota</taxon>
        <taxon>Metazoa</taxon>
        <taxon>Ecdysozoa</taxon>
        <taxon>Arthropoda</taxon>
        <taxon>Hexapoda</taxon>
        <taxon>Insecta</taxon>
        <taxon>Pterygota</taxon>
        <taxon>Neoptera</taxon>
        <taxon>Endopterygota</taxon>
        <taxon>Hymenoptera</taxon>
        <taxon>Apocrita</taxon>
        <taxon>Aculeata</taxon>
        <taxon>Apoidea</taxon>
        <taxon>Anthophila</taxon>
        <taxon>Apidae</taxon>
        <taxon>Frieseomelitta</taxon>
    </lineage>
</organism>
<feature type="repeat" description="WD" evidence="7">
    <location>
        <begin position="262"/>
        <end position="293"/>
    </location>
</feature>
<keyword evidence="11" id="KW-1185">Reference proteome</keyword>
<dbReference type="PROSITE" id="PS50294">
    <property type="entry name" value="WD_REPEATS_REGION"/>
    <property type="match status" value="2"/>
</dbReference>
<keyword evidence="5" id="KW-0677">Repeat</keyword>
<evidence type="ECO:0000256" key="3">
    <source>
        <dbReference type="ARBA" id="ARBA00022490"/>
    </source>
</evidence>
<dbReference type="Pfam" id="PF17814">
    <property type="entry name" value="LisH_TPL"/>
    <property type="match status" value="1"/>
</dbReference>
<dbReference type="InterPro" id="IPR001680">
    <property type="entry name" value="WD40_rpt"/>
</dbReference>
<feature type="compositionally biased region" description="Polar residues" evidence="8">
    <location>
        <begin position="39"/>
        <end position="51"/>
    </location>
</feature>
<evidence type="ECO:0000256" key="1">
    <source>
        <dbReference type="ARBA" id="ARBA00004173"/>
    </source>
</evidence>
<feature type="domain" description="TPL/SMU1 LisH-like dimerisation" evidence="9">
    <location>
        <begin position="62"/>
        <end position="90"/>
    </location>
</feature>
<evidence type="ECO:0000256" key="5">
    <source>
        <dbReference type="ARBA" id="ARBA00022737"/>
    </source>
</evidence>
<keyword evidence="6" id="KW-0496">Mitochondrion</keyword>
<comment type="subcellular location">
    <subcellularLocation>
        <location evidence="2">Cytoplasm</location>
    </subcellularLocation>
    <subcellularLocation>
        <location evidence="1">Mitochondrion</location>
    </subcellularLocation>
</comment>
<dbReference type="PRINTS" id="PR00320">
    <property type="entry name" value="GPROTEINBRPT"/>
</dbReference>
<reference evidence="10" key="1">
    <citation type="submission" date="2019-11" db="EMBL/GenBank/DDBJ databases">
        <title>The nuclear and mitochondrial genomes of Frieseomelitta varia - a highly eusocial stingless bee (Meliponini) with a permanently sterile worker caste.</title>
        <authorList>
            <person name="Freitas F.C.P."/>
            <person name="Lourenco A.P."/>
            <person name="Nunes F.M.F."/>
            <person name="Paschoal A.R."/>
            <person name="Abreu F.C.P."/>
            <person name="Barbin F.O."/>
            <person name="Bataglia L."/>
            <person name="Cardoso-Junior C.A.M."/>
            <person name="Cervoni M.S."/>
            <person name="Silva S.R."/>
            <person name="Dalarmi F."/>
            <person name="Del Lama M.A."/>
            <person name="Depintor T.S."/>
            <person name="Ferreira K.M."/>
            <person name="Goria P.S."/>
            <person name="Jaskot M.C."/>
            <person name="Lago D.C."/>
            <person name="Luna-Lucena D."/>
            <person name="Moda L.M."/>
            <person name="Nascimento L."/>
            <person name="Pedrino M."/>
            <person name="Rabico F.O."/>
            <person name="Sanches F.C."/>
            <person name="Santos D.E."/>
            <person name="Santos C.G."/>
            <person name="Vieira J."/>
            <person name="Lopes T.F."/>
            <person name="Barchuk A.R."/>
            <person name="Hartfelder K."/>
            <person name="Simoes Z.L.P."/>
            <person name="Bitondi M.M.G."/>
            <person name="Pinheiro D.G."/>
        </authorList>
    </citation>
    <scope>NUCLEOTIDE SEQUENCE</scope>
    <source>
        <strain evidence="10">USP_RPSP 00005682</strain>
        <tissue evidence="10">Whole individual</tissue>
    </source>
</reference>